<dbReference type="Proteomes" id="UP000220157">
    <property type="component" value="Unassembled WGS sequence"/>
</dbReference>
<evidence type="ECO:0000313" key="2">
    <source>
        <dbReference type="Proteomes" id="UP000220157"/>
    </source>
</evidence>
<comment type="caution">
    <text evidence="1">The sequence shown here is derived from an EMBL/GenBank/DDBJ whole genome shotgun (WGS) entry which is preliminary data.</text>
</comment>
<organism evidence="1 2">
    <name type="scientific">Faecalibacterium prausnitzii</name>
    <dbReference type="NCBI Taxonomy" id="853"/>
    <lineage>
        <taxon>Bacteria</taxon>
        <taxon>Bacillati</taxon>
        <taxon>Bacillota</taxon>
        <taxon>Clostridia</taxon>
        <taxon>Eubacteriales</taxon>
        <taxon>Oscillospiraceae</taxon>
        <taxon>Faecalibacterium</taxon>
    </lineage>
</organism>
<dbReference type="RefSeq" id="WP_097784782.1">
    <property type="nucleotide sequence ID" value="NZ_JBBNHN010000006.1"/>
</dbReference>
<gene>
    <name evidence="1" type="ORF">CGS56_01260</name>
</gene>
<sequence length="127" mass="14838">MNKLQHHIHDNKNGLDYVLTDHYYLPALRLPEDKRPIGRWGRLHKEYLKTYRPVLYQALFLSGKLYTILADLDEQAAERCSLIVQQMAQAEGITEELKAADPVRWVQAMNSIRSRAEEIIQAEMIYV</sequence>
<dbReference type="AlphaFoldDB" id="A0A2A7ACW8"/>
<dbReference type="EMBL" id="NMTW01000007">
    <property type="protein sequence ID" value="PDX77049.1"/>
    <property type="molecule type" value="Genomic_DNA"/>
</dbReference>
<reference evidence="1 2" key="1">
    <citation type="journal article" date="2017" name="Front. Microbiol.">
        <title>New Insights into the Diversity of the Genus Faecalibacterium.</title>
        <authorList>
            <person name="Benevides L."/>
            <person name="Burman S."/>
            <person name="Martin R."/>
            <person name="Robert V."/>
            <person name="Thomas M."/>
            <person name="Miquel S."/>
            <person name="Chain F."/>
            <person name="Sokol H."/>
            <person name="Bermudez-Humaran L.G."/>
            <person name="Morrison M."/>
            <person name="Langella P."/>
            <person name="Azevedo V.A."/>
            <person name="Chatel J.M."/>
            <person name="Soares S."/>
        </authorList>
    </citation>
    <scope>NUCLEOTIDE SEQUENCE [LARGE SCALE GENOMIC DNA]</scope>
    <source>
        <strain evidence="1 2">CNCM I 4573</strain>
    </source>
</reference>
<proteinExistence type="predicted"/>
<name>A0A2A7ACW8_9FIRM</name>
<evidence type="ECO:0000313" key="1">
    <source>
        <dbReference type="EMBL" id="PDX77049.1"/>
    </source>
</evidence>
<protein>
    <submittedName>
        <fullName evidence="1">TnpV protein</fullName>
    </submittedName>
</protein>
<accession>A0A2A7ACW8</accession>
<dbReference type="Pfam" id="PF14198">
    <property type="entry name" value="TnpV"/>
    <property type="match status" value="1"/>
</dbReference>
<dbReference type="InterPro" id="IPR026989">
    <property type="entry name" value="TnpV"/>
</dbReference>